<accession>A0A346Y6V2</accession>
<geneLocation type="plasmid" evidence="3">
    <name>pedy32-46i</name>
</geneLocation>
<keyword evidence="1" id="KW-0472">Membrane</keyword>
<keyword evidence="1" id="KW-0812">Transmembrane</keyword>
<dbReference type="KEGG" id="euz:DVS28_b0459"/>
<dbReference type="AlphaFoldDB" id="A0A346Y6V2"/>
<sequence length="306" mass="31536">MTTPDRDDPAHPVNIPLVAGGALLLAAAAIVAVMMLAGGDDATGDQAEPAGPDTPAVLPADPLAEDLSAWADVDIDLSEVVIEASGVPVLRIGDAADDLTPAAFDDRIDDDGTLDVDIGVTTSAVEDGRFVSYWSPPSAIDLNDSVDTTDIATRYARAVAAAAGADVDPVTGPPRPRLTNPDGESVQVGWDLEVAYRFLLDDGPDAWIESLAGSVTIAGDGTVVAWDLPVLPVTADTIQFDPIGGDEVAAAINDGQVLDGSSVPPSGTFRPRHASLATDNGTDWRWRVATTDQPGAELVIVAARES</sequence>
<protein>
    <submittedName>
        <fullName evidence="2">Uncharacterized protein</fullName>
    </submittedName>
</protein>
<reference evidence="2 3" key="1">
    <citation type="submission" date="2018-09" db="EMBL/GenBank/DDBJ databases">
        <title>Complete genome sequence of Euzebya sp. DY32-46 isolated from seawater of Pacific Ocean.</title>
        <authorList>
            <person name="Xu L."/>
            <person name="Wu Y.-H."/>
            <person name="Xu X.-W."/>
        </authorList>
    </citation>
    <scope>NUCLEOTIDE SEQUENCE [LARGE SCALE GENOMIC DNA]</scope>
    <source>
        <strain evidence="2 3">DY32-46</strain>
        <plasmid evidence="3">pedy32-46i</plasmid>
    </source>
</reference>
<dbReference type="Proteomes" id="UP000264006">
    <property type="component" value="Plasmid pEDY32-46I"/>
</dbReference>
<keyword evidence="1" id="KW-1133">Transmembrane helix</keyword>
<dbReference type="EMBL" id="CP031166">
    <property type="protein sequence ID" value="AXV10199.1"/>
    <property type="molecule type" value="Genomic_DNA"/>
</dbReference>
<name>A0A346Y6V2_9ACTN</name>
<proteinExistence type="predicted"/>
<evidence type="ECO:0000256" key="1">
    <source>
        <dbReference type="SAM" id="Phobius"/>
    </source>
</evidence>
<keyword evidence="2" id="KW-0614">Plasmid</keyword>
<keyword evidence="3" id="KW-1185">Reference proteome</keyword>
<organism evidence="2 3">
    <name type="scientific">Euzebya pacifica</name>
    <dbReference type="NCBI Taxonomy" id="1608957"/>
    <lineage>
        <taxon>Bacteria</taxon>
        <taxon>Bacillati</taxon>
        <taxon>Actinomycetota</taxon>
        <taxon>Nitriliruptoria</taxon>
        <taxon>Euzebyales</taxon>
    </lineage>
</organism>
<gene>
    <name evidence="2" type="ORF">DVS28_b0459</name>
</gene>
<evidence type="ECO:0000313" key="2">
    <source>
        <dbReference type="EMBL" id="AXV10199.1"/>
    </source>
</evidence>
<feature type="transmembrane region" description="Helical" evidence="1">
    <location>
        <begin position="15"/>
        <end position="37"/>
    </location>
</feature>
<evidence type="ECO:0000313" key="3">
    <source>
        <dbReference type="Proteomes" id="UP000264006"/>
    </source>
</evidence>